<dbReference type="InterPro" id="IPR057985">
    <property type="entry name" value="TPR_PSMD3_N"/>
</dbReference>
<dbReference type="InterPro" id="IPR000717">
    <property type="entry name" value="PCI_dom"/>
</dbReference>
<dbReference type="GO" id="GO:0070390">
    <property type="term" value="C:transcription export complex 2"/>
    <property type="evidence" value="ECO:0007669"/>
    <property type="project" value="TreeGrafter"/>
</dbReference>
<dbReference type="Proteomes" id="UP001255856">
    <property type="component" value="Unassembled WGS sequence"/>
</dbReference>
<evidence type="ECO:0000313" key="3">
    <source>
        <dbReference type="Proteomes" id="UP001255856"/>
    </source>
</evidence>
<dbReference type="AlphaFoldDB" id="A0AAD9IGX9"/>
<sequence length="391" mass="44076">MASLASLVHTVGGCIHQKNGPQLRSLLRLDDSPTQEAVFQSWHANPRWNPAAAASRLPEDWSDFLAHHWACIMELQKGQREKAYDQIVATLQPFIKIFREDPDDWLVGPMHAVVHNLRGVAEAADEELQAAGKPASKLGDCGDQLRKCFSVALQAPGNRGKKLAALDIVNVSIKTYFKLNTLRLCKNLTRTVDSRQFAPFESFPKSQKVTYKFYLGRLAIFDENYQEARESLEYALRHCPRSAATSKALILKYLVPVQLLAGTLPSRQLVQQYHLDQYLPLMEAMKRGDLALFDATMEKQQFQFIQEEPSKAAQIPLSWVQAALKSQLQSNPTPGAFDQELEWEMDEVECVCANLIHRKYVRGYISHKNKVMVVAKSDPFPPLSSISPVDT</sequence>
<dbReference type="SMART" id="SM00753">
    <property type="entry name" value="PAM"/>
    <property type="match status" value="1"/>
</dbReference>
<evidence type="ECO:0000313" key="2">
    <source>
        <dbReference type="EMBL" id="KAK2076929.1"/>
    </source>
</evidence>
<dbReference type="PANTHER" id="PTHR12732">
    <property type="entry name" value="UNCHARACTERIZED PROTEASOME COMPONENT REGION PCI-CONTAINING"/>
    <property type="match status" value="1"/>
</dbReference>
<name>A0AAD9IGX9_PROWI</name>
<gene>
    <name evidence="2" type="ORF">QBZ16_005157</name>
</gene>
<dbReference type="EMBL" id="JASFZW010000008">
    <property type="protein sequence ID" value="KAK2076929.1"/>
    <property type="molecule type" value="Genomic_DNA"/>
</dbReference>
<evidence type="ECO:0000259" key="1">
    <source>
        <dbReference type="PROSITE" id="PS50250"/>
    </source>
</evidence>
<dbReference type="PROSITE" id="PS50250">
    <property type="entry name" value="PCI"/>
    <property type="match status" value="1"/>
</dbReference>
<protein>
    <recommendedName>
        <fullName evidence="1">PCI domain-containing protein</fullName>
    </recommendedName>
</protein>
<dbReference type="GO" id="GO:0003723">
    <property type="term" value="F:RNA binding"/>
    <property type="evidence" value="ECO:0007669"/>
    <property type="project" value="InterPro"/>
</dbReference>
<dbReference type="Pfam" id="PF25573">
    <property type="entry name" value="TPR_PSMD3_N"/>
    <property type="match status" value="1"/>
</dbReference>
<dbReference type="Gene3D" id="1.10.10.10">
    <property type="entry name" value="Winged helix-like DNA-binding domain superfamily/Winged helix DNA-binding domain"/>
    <property type="match status" value="1"/>
</dbReference>
<accession>A0AAD9IGX9</accession>
<keyword evidence="3" id="KW-1185">Reference proteome</keyword>
<dbReference type="InterPro" id="IPR045114">
    <property type="entry name" value="Csn12-like"/>
</dbReference>
<reference evidence="2" key="1">
    <citation type="submission" date="2021-01" db="EMBL/GenBank/DDBJ databases">
        <authorList>
            <person name="Eckstrom K.M.E."/>
        </authorList>
    </citation>
    <scope>NUCLEOTIDE SEQUENCE</scope>
    <source>
        <strain evidence="2">UVCC 0001</strain>
    </source>
</reference>
<dbReference type="GO" id="GO:0000973">
    <property type="term" value="P:post-transcriptional tethering of RNA polymerase II gene DNA at nuclear periphery"/>
    <property type="evidence" value="ECO:0007669"/>
    <property type="project" value="TreeGrafter"/>
</dbReference>
<dbReference type="InterPro" id="IPR036388">
    <property type="entry name" value="WH-like_DNA-bd_sf"/>
</dbReference>
<feature type="domain" description="PCI" evidence="1">
    <location>
        <begin position="209"/>
        <end position="379"/>
    </location>
</feature>
<dbReference type="GO" id="GO:0016973">
    <property type="term" value="P:poly(A)+ mRNA export from nucleus"/>
    <property type="evidence" value="ECO:0007669"/>
    <property type="project" value="TreeGrafter"/>
</dbReference>
<dbReference type="PANTHER" id="PTHR12732:SF0">
    <property type="entry name" value="PCI DOMAIN-CONTAINING PROTEIN 2"/>
    <property type="match status" value="1"/>
</dbReference>
<organism evidence="2 3">
    <name type="scientific">Prototheca wickerhamii</name>
    <dbReference type="NCBI Taxonomy" id="3111"/>
    <lineage>
        <taxon>Eukaryota</taxon>
        <taxon>Viridiplantae</taxon>
        <taxon>Chlorophyta</taxon>
        <taxon>core chlorophytes</taxon>
        <taxon>Trebouxiophyceae</taxon>
        <taxon>Chlorellales</taxon>
        <taxon>Chlorellaceae</taxon>
        <taxon>Prototheca</taxon>
    </lineage>
</organism>
<dbReference type="GO" id="GO:0006368">
    <property type="term" value="P:transcription elongation by RNA polymerase II"/>
    <property type="evidence" value="ECO:0007669"/>
    <property type="project" value="TreeGrafter"/>
</dbReference>
<proteinExistence type="predicted"/>
<dbReference type="Pfam" id="PF01399">
    <property type="entry name" value="PCI"/>
    <property type="match status" value="1"/>
</dbReference>
<dbReference type="GO" id="GO:0003690">
    <property type="term" value="F:double-stranded DNA binding"/>
    <property type="evidence" value="ECO:0007669"/>
    <property type="project" value="InterPro"/>
</dbReference>
<comment type="caution">
    <text evidence="2">The sequence shown here is derived from an EMBL/GenBank/DDBJ whole genome shotgun (WGS) entry which is preliminary data.</text>
</comment>